<dbReference type="AlphaFoldDB" id="A0A948TP00"/>
<comment type="caution">
    <text evidence="1">The sequence shown here is derived from an EMBL/GenBank/DDBJ whole genome shotgun (WGS) entry which is preliminary data.</text>
</comment>
<gene>
    <name evidence="1" type="ORF">H9928_09335</name>
</gene>
<reference evidence="1" key="2">
    <citation type="submission" date="2021-04" db="EMBL/GenBank/DDBJ databases">
        <authorList>
            <person name="Gilroy R."/>
        </authorList>
    </citation>
    <scope>NUCLEOTIDE SEQUENCE</scope>
    <source>
        <strain evidence="1">8470</strain>
    </source>
</reference>
<name>A0A948TP00_9BACT</name>
<organism evidence="1 2">
    <name type="scientific">Candidatus Phocaeicola excrementipullorum</name>
    <dbReference type="NCBI Taxonomy" id="2838731"/>
    <lineage>
        <taxon>Bacteria</taxon>
        <taxon>Pseudomonadati</taxon>
        <taxon>Bacteroidota</taxon>
        <taxon>Bacteroidia</taxon>
        <taxon>Bacteroidales</taxon>
        <taxon>Bacteroidaceae</taxon>
        <taxon>Phocaeicola</taxon>
    </lineage>
</organism>
<accession>A0A948TP00</accession>
<protein>
    <submittedName>
        <fullName evidence="1">Uncharacterized protein</fullName>
    </submittedName>
</protein>
<dbReference type="EMBL" id="JAHLFJ010000081">
    <property type="protein sequence ID" value="MBU3856734.1"/>
    <property type="molecule type" value="Genomic_DNA"/>
</dbReference>
<sequence>MKEIDYYNLMKGFESEEIEPMVGIFWYLPEEHHLFEVHASSLSQSKMVNGHTTYSKLHKTIWQAKKCRDRAKGKETSVYYQDYTRIPRGRIFYDNGKFIVKVGSWYKQYEEELRELIADAFNLPDDFIFEIGKHWELGHGWDESQLDDFFHEGDLRADDLSIDDRKALIHELISTASKLKIADSELACLLDDKNIKVIKAHSDSMERLWEQVYKEASSYIGLASNCVFSFYYTNGKELRMDDMNSIHEFMTQFPKTCKFKWGFGCVPDSLPFNITLVLSGWK</sequence>
<evidence type="ECO:0000313" key="2">
    <source>
        <dbReference type="Proteomes" id="UP000784286"/>
    </source>
</evidence>
<dbReference type="Proteomes" id="UP000784286">
    <property type="component" value="Unassembled WGS sequence"/>
</dbReference>
<reference evidence="1" key="1">
    <citation type="journal article" date="2021" name="PeerJ">
        <title>Extensive microbial diversity within the chicken gut microbiome revealed by metagenomics and culture.</title>
        <authorList>
            <person name="Gilroy R."/>
            <person name="Ravi A."/>
            <person name="Getino M."/>
            <person name="Pursley I."/>
            <person name="Horton D.L."/>
            <person name="Alikhan N.F."/>
            <person name="Baker D."/>
            <person name="Gharbi K."/>
            <person name="Hall N."/>
            <person name="Watson M."/>
            <person name="Adriaenssens E.M."/>
            <person name="Foster-Nyarko E."/>
            <person name="Jarju S."/>
            <person name="Secka A."/>
            <person name="Antonio M."/>
            <person name="Oren A."/>
            <person name="Chaudhuri R.R."/>
            <person name="La Ragione R."/>
            <person name="Hildebrand F."/>
            <person name="Pallen M.J."/>
        </authorList>
    </citation>
    <scope>NUCLEOTIDE SEQUENCE</scope>
    <source>
        <strain evidence="1">8470</strain>
    </source>
</reference>
<proteinExistence type="predicted"/>
<evidence type="ECO:0000313" key="1">
    <source>
        <dbReference type="EMBL" id="MBU3856734.1"/>
    </source>
</evidence>